<organism evidence="1 2">
    <name type="scientific">Brevundimonas phage AA</name>
    <dbReference type="NCBI Taxonomy" id="2880937"/>
    <lineage>
        <taxon>Viruses</taxon>
        <taxon>Duplodnaviria</taxon>
        <taxon>Heunggongvirae</taxon>
        <taxon>Uroviricota</taxon>
        <taxon>Caudoviricetes</taxon>
        <taxon>Autographivirales</taxon>
        <taxon>Autonotataviridae</taxon>
        <taxon>Conareevirus</taxon>
        <taxon>Conareevirus doublea</taxon>
    </lineage>
</organism>
<protein>
    <submittedName>
        <fullName evidence="1">Uncharacterized protein</fullName>
    </submittedName>
</protein>
<evidence type="ECO:0000313" key="2">
    <source>
        <dbReference type="Proteomes" id="UP000827707"/>
    </source>
</evidence>
<reference evidence="2" key="1">
    <citation type="journal article" date="2024" name="Viruses">
        <title>New Genera and Species of Caulobacter and Brevundimonas Bacteriophages Provide Insights into Phage Genome Evolution.</title>
        <authorList>
            <person name="Ely B."/>
            <person name="Hils M."/>
            <person name="Clarke A."/>
            <person name="Albert M."/>
            <person name="Holness N."/>
            <person name="Lenski J."/>
            <person name="Mohammadi T."/>
        </authorList>
    </citation>
    <scope>NUCLEOTIDE SEQUENCE [LARGE SCALE GENOMIC DNA]</scope>
</reference>
<dbReference type="EMBL" id="OK319016">
    <property type="protein sequence ID" value="UCR90898.1"/>
    <property type="molecule type" value="Genomic_DNA"/>
</dbReference>
<dbReference type="Proteomes" id="UP000827707">
    <property type="component" value="Segment"/>
</dbReference>
<sequence length="69" mass="7195">MRDDQLKFPGTISRSLQLRNEVAQAISHIEVTAVGGKQSEAAALKAFFDDASAKLAPFIPVATPPAGGS</sequence>
<proteinExistence type="predicted"/>
<keyword evidence="2" id="KW-1185">Reference proteome</keyword>
<accession>A0AAN0KEQ0</accession>
<evidence type="ECO:0000313" key="1">
    <source>
        <dbReference type="EMBL" id="UCR90898.1"/>
    </source>
</evidence>
<name>A0AAN0KEQ0_9CAUD</name>